<gene>
    <name evidence="9" type="ORF">BMG03_07605</name>
</gene>
<keyword evidence="5" id="KW-0472">Membrane</keyword>
<dbReference type="Proteomes" id="UP000185622">
    <property type="component" value="Chromosome"/>
</dbReference>
<keyword evidence="3" id="KW-0807">Transducer</keyword>
<dbReference type="PRINTS" id="PR00260">
    <property type="entry name" value="CHEMTRNSDUCR"/>
</dbReference>
<dbReference type="EMBL" id="CP019437">
    <property type="protein sequence ID" value="AQS47677.1"/>
    <property type="molecule type" value="Genomic_DNA"/>
</dbReference>
<dbReference type="InterPro" id="IPR000014">
    <property type="entry name" value="PAS"/>
</dbReference>
<dbReference type="InterPro" id="IPR035965">
    <property type="entry name" value="PAS-like_dom_sf"/>
</dbReference>
<dbReference type="SUPFAM" id="SSF55785">
    <property type="entry name" value="PYP-like sensor domain (PAS domain)"/>
    <property type="match status" value="2"/>
</dbReference>
<feature type="transmembrane region" description="Helical" evidence="5">
    <location>
        <begin position="173"/>
        <end position="195"/>
    </location>
</feature>
<dbReference type="InterPro" id="IPR000700">
    <property type="entry name" value="PAS-assoc_C"/>
</dbReference>
<dbReference type="Pfam" id="PF00672">
    <property type="entry name" value="HAMP"/>
    <property type="match status" value="1"/>
</dbReference>
<dbReference type="InterPro" id="IPR001610">
    <property type="entry name" value="PAC"/>
</dbReference>
<evidence type="ECO:0000256" key="3">
    <source>
        <dbReference type="PROSITE-ProRule" id="PRU00284"/>
    </source>
</evidence>
<feature type="domain" description="Methyl-accepting transducer" evidence="6">
    <location>
        <begin position="555"/>
        <end position="784"/>
    </location>
</feature>
<evidence type="ECO:0000256" key="5">
    <source>
        <dbReference type="SAM" id="Phobius"/>
    </source>
</evidence>
<dbReference type="PROSITE" id="PS50885">
    <property type="entry name" value="HAMP"/>
    <property type="match status" value="1"/>
</dbReference>
<dbReference type="SMART" id="SM00086">
    <property type="entry name" value="PAC"/>
    <property type="match status" value="1"/>
</dbReference>
<feature type="domain" description="HAMP" evidence="8">
    <location>
        <begin position="193"/>
        <end position="246"/>
    </location>
</feature>
<dbReference type="NCBIfam" id="TIGR00229">
    <property type="entry name" value="sensory_box"/>
    <property type="match status" value="1"/>
</dbReference>
<dbReference type="RefSeq" id="WP_075774356.1">
    <property type="nucleotide sequence ID" value="NZ_CP019437.1"/>
</dbReference>
<dbReference type="Gene3D" id="1.10.287.950">
    <property type="entry name" value="Methyl-accepting chemotaxis protein"/>
    <property type="match status" value="1"/>
</dbReference>
<keyword evidence="5" id="KW-1133">Transmembrane helix</keyword>
<evidence type="ECO:0000259" key="6">
    <source>
        <dbReference type="PROSITE" id="PS50111"/>
    </source>
</evidence>
<feature type="domain" description="PAC" evidence="7">
    <location>
        <begin position="437"/>
        <end position="491"/>
    </location>
</feature>
<dbReference type="Pfam" id="PF00015">
    <property type="entry name" value="MCPsignal"/>
    <property type="match status" value="1"/>
</dbReference>
<feature type="region of interest" description="Disordered" evidence="4">
    <location>
        <begin position="799"/>
        <end position="868"/>
    </location>
</feature>
<evidence type="ECO:0000259" key="8">
    <source>
        <dbReference type="PROSITE" id="PS50885"/>
    </source>
</evidence>
<evidence type="ECO:0000259" key="7">
    <source>
        <dbReference type="PROSITE" id="PS50113"/>
    </source>
</evidence>
<evidence type="ECO:0000256" key="1">
    <source>
        <dbReference type="ARBA" id="ARBA00022500"/>
    </source>
</evidence>
<keyword evidence="1" id="KW-0145">Chemotaxis</keyword>
<dbReference type="InterPro" id="IPR004090">
    <property type="entry name" value="Chemotax_Me-accpt_rcpt"/>
</dbReference>
<dbReference type="SUPFAM" id="SSF58104">
    <property type="entry name" value="Methyl-accepting chemotaxis protein (MCP) signaling domain"/>
    <property type="match status" value="1"/>
</dbReference>
<reference evidence="9 10" key="1">
    <citation type="submission" date="2017-01" db="EMBL/GenBank/DDBJ databases">
        <title>The complete genome sequence of a sulfur-oxidizing marine bacterium Thioclava sp. 25B10_4T.</title>
        <authorList>
            <person name="Liu Y."/>
            <person name="Lai Q."/>
            <person name="Shao Z."/>
        </authorList>
    </citation>
    <scope>NUCLEOTIDE SEQUENCE [LARGE SCALE GENOMIC DNA]</scope>
    <source>
        <strain evidence="9 10">25B10_4</strain>
    </source>
</reference>
<evidence type="ECO:0000256" key="4">
    <source>
        <dbReference type="SAM" id="MobiDB-lite"/>
    </source>
</evidence>
<sequence>MSKSEAGASAWHTVMVKLLALIAIVGIMFAALMTLLTINSNHRRANEAARTQLDQILPMLGDSVTDALITGRIADASHEVKAVLAGSDGAGQSALVLNLRGDVLAKAGEADPALVTLAQNAIEAQGLKKSADGLSEAIPLHISPQDDPLAVLALRWSPAPAIARAAEDMIRNLAFTALIFVGILGGAMLGVRWLIARPLTRVTQAMRSVVAGQFDAEIPATKRHDEIGAIARALQTFASELAIAESRNRAARVHSAALESASVAIILTGNDHVITFANEAASDLLRPFAPEIRSYNPSFDPDKLVGTRADQILPAGTTAAAALNGGARDTLTLEGRMRAGSLLCLVSPVTDEAGEKIGHVSQWRNTTEERRNASLISAIDANLLRVDLRPDVTIDTLNHAFAEVYGAPREEMAGMSLAGQITFEGTPVCEILRRDPQPFAGMLMLRCADGRQTWLEGSVNPILDSDGTMVMFTVLASDRTQQHMEAEARRTERDAMQAAQQHIVETLKSALAGLSAGDLMAEITAEFEGDSKTLRDDFNSAIGDLRDAMRKVLDNAGSIRTEARQISSNSDDMARRTERQAATLEETAAALNEITASVEAAAQAAGRANDLVETARRSAEESGQVVSEAVQAMSEIEQSSEQISRITSVIDEIAFQTNLLALNAGVEAARAGEAGRGFAVVASEVRALAQRSSDAAREIAELIANSSAQVKRGVGLVGQAGDALGGIQSSVSDLLAYVADSANATQEQSAGLTEINSAVTQLDQVTQHNAAMFEEALAASQVLEREAVELGEAMGQFKLGEASGASPSRVDSADKPAVAPRRAPEKSERIASAPPKSAPRDAASPISVSGNTALALPPPPTDDDWEDF</sequence>
<keyword evidence="10" id="KW-1185">Reference proteome</keyword>
<dbReference type="InterPro" id="IPR003660">
    <property type="entry name" value="HAMP_dom"/>
</dbReference>
<name>A0ABN4XC15_9RHOB</name>
<proteinExistence type="inferred from homology"/>
<dbReference type="PROSITE" id="PS50111">
    <property type="entry name" value="CHEMOTAXIS_TRANSDUC_2"/>
    <property type="match status" value="1"/>
</dbReference>
<dbReference type="SMART" id="SM00283">
    <property type="entry name" value="MA"/>
    <property type="match status" value="1"/>
</dbReference>
<dbReference type="SMART" id="SM00304">
    <property type="entry name" value="HAMP"/>
    <property type="match status" value="2"/>
</dbReference>
<keyword evidence="5" id="KW-0812">Transmembrane</keyword>
<dbReference type="PANTHER" id="PTHR43531">
    <property type="entry name" value="PROTEIN ICFG"/>
    <property type="match status" value="1"/>
</dbReference>
<accession>A0ABN4XC15</accession>
<evidence type="ECO:0000313" key="9">
    <source>
        <dbReference type="EMBL" id="AQS47677.1"/>
    </source>
</evidence>
<dbReference type="CDD" id="cd11386">
    <property type="entry name" value="MCP_signal"/>
    <property type="match status" value="1"/>
</dbReference>
<comment type="similarity">
    <text evidence="2">Belongs to the methyl-accepting chemotaxis (MCP) protein family.</text>
</comment>
<feature type="transmembrane region" description="Helical" evidence="5">
    <location>
        <begin position="18"/>
        <end position="38"/>
    </location>
</feature>
<dbReference type="Gene3D" id="6.10.340.10">
    <property type="match status" value="1"/>
</dbReference>
<dbReference type="Pfam" id="PF00989">
    <property type="entry name" value="PAS"/>
    <property type="match status" value="1"/>
</dbReference>
<evidence type="ECO:0008006" key="11">
    <source>
        <dbReference type="Google" id="ProtNLM"/>
    </source>
</evidence>
<dbReference type="CDD" id="cd06225">
    <property type="entry name" value="HAMP"/>
    <property type="match status" value="1"/>
</dbReference>
<protein>
    <recommendedName>
        <fullName evidence="11">Chemotaxis protein</fullName>
    </recommendedName>
</protein>
<dbReference type="PROSITE" id="PS50113">
    <property type="entry name" value="PAC"/>
    <property type="match status" value="1"/>
</dbReference>
<dbReference type="SUPFAM" id="SSF158472">
    <property type="entry name" value="HAMP domain-like"/>
    <property type="match status" value="1"/>
</dbReference>
<evidence type="ECO:0000256" key="2">
    <source>
        <dbReference type="ARBA" id="ARBA00029447"/>
    </source>
</evidence>
<dbReference type="Pfam" id="PF13188">
    <property type="entry name" value="PAS_8"/>
    <property type="match status" value="1"/>
</dbReference>
<dbReference type="InterPro" id="IPR004089">
    <property type="entry name" value="MCPsignal_dom"/>
</dbReference>
<dbReference type="InterPro" id="IPR051310">
    <property type="entry name" value="MCP_chemotaxis"/>
</dbReference>
<organism evidence="9 10">
    <name type="scientific">Thioclava nitratireducens</name>
    <dbReference type="NCBI Taxonomy" id="1915078"/>
    <lineage>
        <taxon>Bacteria</taxon>
        <taxon>Pseudomonadati</taxon>
        <taxon>Pseudomonadota</taxon>
        <taxon>Alphaproteobacteria</taxon>
        <taxon>Rhodobacterales</taxon>
        <taxon>Paracoccaceae</taxon>
        <taxon>Thioclava</taxon>
    </lineage>
</organism>
<dbReference type="PANTHER" id="PTHR43531:SF11">
    <property type="entry name" value="METHYL-ACCEPTING CHEMOTAXIS PROTEIN 3"/>
    <property type="match status" value="1"/>
</dbReference>
<dbReference type="InterPro" id="IPR013767">
    <property type="entry name" value="PAS_fold"/>
</dbReference>
<evidence type="ECO:0000313" key="10">
    <source>
        <dbReference type="Proteomes" id="UP000185622"/>
    </source>
</evidence>
<dbReference type="Gene3D" id="3.30.450.20">
    <property type="entry name" value="PAS domain"/>
    <property type="match status" value="2"/>
</dbReference>